<comment type="caution">
    <text evidence="5">The sequence shown here is derived from an EMBL/GenBank/DDBJ whole genome shotgun (WGS) entry which is preliminary data.</text>
</comment>
<accession>A0ABU2S5F2</accession>
<keyword evidence="2 5" id="KW-0378">Hydrolase</keyword>
<gene>
    <name evidence="5" type="ORF">RM779_16390</name>
</gene>
<dbReference type="SUPFAM" id="SSF88713">
    <property type="entry name" value="Glycoside hydrolase/deacetylase"/>
    <property type="match status" value="1"/>
</dbReference>
<reference evidence="6" key="1">
    <citation type="submission" date="2023-07" db="EMBL/GenBank/DDBJ databases">
        <title>30 novel species of actinomycetes from the DSMZ collection.</title>
        <authorList>
            <person name="Nouioui I."/>
        </authorList>
    </citation>
    <scope>NUCLEOTIDE SEQUENCE [LARGE SCALE GENOMIC DNA]</scope>
    <source>
        <strain evidence="6">DSM 41886</strain>
    </source>
</reference>
<dbReference type="Pfam" id="PF01522">
    <property type="entry name" value="Polysacc_deac_1"/>
    <property type="match status" value="1"/>
</dbReference>
<evidence type="ECO:0000256" key="3">
    <source>
        <dbReference type="SAM" id="MobiDB-lite"/>
    </source>
</evidence>
<dbReference type="CDD" id="cd10917">
    <property type="entry name" value="CE4_NodB_like_6s_7s"/>
    <property type="match status" value="1"/>
</dbReference>
<dbReference type="PROSITE" id="PS51318">
    <property type="entry name" value="TAT"/>
    <property type="match status" value="1"/>
</dbReference>
<keyword evidence="6" id="KW-1185">Reference proteome</keyword>
<evidence type="ECO:0000256" key="1">
    <source>
        <dbReference type="ARBA" id="ARBA00022723"/>
    </source>
</evidence>
<dbReference type="InterPro" id="IPR002509">
    <property type="entry name" value="NODB_dom"/>
</dbReference>
<keyword evidence="1" id="KW-0479">Metal-binding</keyword>
<feature type="domain" description="NodB homology" evidence="4">
    <location>
        <begin position="78"/>
        <end position="258"/>
    </location>
</feature>
<evidence type="ECO:0000256" key="2">
    <source>
        <dbReference type="ARBA" id="ARBA00022801"/>
    </source>
</evidence>
<dbReference type="RefSeq" id="WP_311618434.1">
    <property type="nucleotide sequence ID" value="NZ_JAVREV010000008.1"/>
</dbReference>
<dbReference type="GO" id="GO:0016787">
    <property type="term" value="F:hydrolase activity"/>
    <property type="evidence" value="ECO:0007669"/>
    <property type="project" value="UniProtKB-KW"/>
</dbReference>
<dbReference type="PROSITE" id="PS51677">
    <property type="entry name" value="NODB"/>
    <property type="match status" value="1"/>
</dbReference>
<dbReference type="InterPro" id="IPR050248">
    <property type="entry name" value="Polysacc_deacetylase_ArnD"/>
</dbReference>
<evidence type="ECO:0000259" key="4">
    <source>
        <dbReference type="PROSITE" id="PS51677"/>
    </source>
</evidence>
<feature type="compositionally biased region" description="Low complexity" evidence="3">
    <location>
        <begin position="45"/>
        <end position="62"/>
    </location>
</feature>
<feature type="region of interest" description="Disordered" evidence="3">
    <location>
        <begin position="39"/>
        <end position="62"/>
    </location>
</feature>
<organism evidence="5 6">
    <name type="scientific">Streptomyces johnsoniae</name>
    <dbReference type="NCBI Taxonomy" id="3075532"/>
    <lineage>
        <taxon>Bacteria</taxon>
        <taxon>Bacillati</taxon>
        <taxon>Actinomycetota</taxon>
        <taxon>Actinomycetes</taxon>
        <taxon>Kitasatosporales</taxon>
        <taxon>Streptomycetaceae</taxon>
        <taxon>Streptomyces</taxon>
    </lineage>
</organism>
<proteinExistence type="predicted"/>
<evidence type="ECO:0000313" key="6">
    <source>
        <dbReference type="Proteomes" id="UP001183615"/>
    </source>
</evidence>
<name>A0ABU2S5F2_9ACTN</name>
<sequence length="261" mass="27716">MPRRPRVTRRTLLAAAAGVGLLALNRLLVDSTTAGRPLGSGGADAGAPGQRQAAGGGARAAPAAGRLTPVRILPGTGRKLALTFDDGPHPTWTPQVLGLLRQHGAPATFFVIGENAVWQPDLLRAIAADGHLVANHSWSHPRFDRIPRESVREELARTSEVIGDVLGEPPRWARAPYGVWHPASLEICAELAMRPLDWSVDTADWSRPGSDRIADTLLGRAHPGGIVLAHDGGGDRAQTVAALRHCLPRLADRGYDLVQPA</sequence>
<dbReference type="PANTHER" id="PTHR10587">
    <property type="entry name" value="GLYCOSYL TRANSFERASE-RELATED"/>
    <property type="match status" value="1"/>
</dbReference>
<protein>
    <submittedName>
        <fullName evidence="5">Polysaccharide deacetylase family protein</fullName>
        <ecNumber evidence="5">3.-.-.-</ecNumber>
    </submittedName>
</protein>
<dbReference type="InterPro" id="IPR011330">
    <property type="entry name" value="Glyco_hydro/deAcase_b/a-brl"/>
</dbReference>
<dbReference type="Gene3D" id="3.20.20.370">
    <property type="entry name" value="Glycoside hydrolase/deacetylase"/>
    <property type="match status" value="1"/>
</dbReference>
<evidence type="ECO:0000313" key="5">
    <source>
        <dbReference type="EMBL" id="MDT0444160.1"/>
    </source>
</evidence>
<dbReference type="InterPro" id="IPR006311">
    <property type="entry name" value="TAT_signal"/>
</dbReference>
<dbReference type="EMBL" id="JAVREV010000008">
    <property type="protein sequence ID" value="MDT0444160.1"/>
    <property type="molecule type" value="Genomic_DNA"/>
</dbReference>
<dbReference type="Proteomes" id="UP001183615">
    <property type="component" value="Unassembled WGS sequence"/>
</dbReference>
<dbReference type="PANTHER" id="PTHR10587:SF133">
    <property type="entry name" value="CHITIN DEACETYLASE 1-RELATED"/>
    <property type="match status" value="1"/>
</dbReference>
<dbReference type="EC" id="3.-.-.-" evidence="5"/>